<feature type="compositionally biased region" description="Gly residues" evidence="3">
    <location>
        <begin position="71"/>
        <end position="97"/>
    </location>
</feature>
<feature type="transmembrane region" description="Helical" evidence="4">
    <location>
        <begin position="388"/>
        <end position="406"/>
    </location>
</feature>
<dbReference type="GO" id="GO:0016020">
    <property type="term" value="C:membrane"/>
    <property type="evidence" value="ECO:0007669"/>
    <property type="project" value="InterPro"/>
</dbReference>
<dbReference type="Proteomes" id="UP000654075">
    <property type="component" value="Unassembled WGS sequence"/>
</dbReference>
<proteinExistence type="inferred from homology"/>
<feature type="transmembrane region" description="Helical" evidence="4">
    <location>
        <begin position="358"/>
        <end position="376"/>
    </location>
</feature>
<feature type="transmembrane region" description="Helical" evidence="4">
    <location>
        <begin position="426"/>
        <end position="447"/>
    </location>
</feature>
<keyword evidence="4" id="KW-0472">Membrane</keyword>
<keyword evidence="4" id="KW-1133">Transmembrane helix</keyword>
<dbReference type="InterPro" id="IPR035979">
    <property type="entry name" value="RBD_domain_sf"/>
</dbReference>
<feature type="region of interest" description="Disordered" evidence="3">
    <location>
        <begin position="1"/>
        <end position="124"/>
    </location>
</feature>
<dbReference type="Pfam" id="PF00076">
    <property type="entry name" value="RRM_1"/>
    <property type="match status" value="1"/>
</dbReference>
<name>A0A813H3A5_POLGL</name>
<keyword evidence="7" id="KW-1185">Reference proteome</keyword>
<feature type="domain" description="RRM" evidence="5">
    <location>
        <begin position="127"/>
        <end position="203"/>
    </location>
</feature>
<evidence type="ECO:0000259" key="5">
    <source>
        <dbReference type="PROSITE" id="PS50102"/>
    </source>
</evidence>
<dbReference type="OrthoDB" id="2126698at2759"/>
<evidence type="ECO:0000256" key="4">
    <source>
        <dbReference type="SAM" id="Phobius"/>
    </source>
</evidence>
<dbReference type="InterPro" id="IPR012677">
    <property type="entry name" value="Nucleotide-bd_a/b_plait_sf"/>
</dbReference>
<evidence type="ECO:0000313" key="6">
    <source>
        <dbReference type="EMBL" id="CAE8632167.1"/>
    </source>
</evidence>
<dbReference type="GO" id="GO:0003723">
    <property type="term" value="F:RNA binding"/>
    <property type="evidence" value="ECO:0007669"/>
    <property type="project" value="UniProtKB-UniRule"/>
</dbReference>
<dbReference type="SUPFAM" id="SSF53474">
    <property type="entry name" value="alpha/beta-Hydrolases"/>
    <property type="match status" value="1"/>
</dbReference>
<dbReference type="GO" id="GO:0042910">
    <property type="term" value="F:xenobiotic transmembrane transporter activity"/>
    <property type="evidence" value="ECO:0007669"/>
    <property type="project" value="InterPro"/>
</dbReference>
<dbReference type="InterPro" id="IPR029058">
    <property type="entry name" value="AB_hydrolase_fold"/>
</dbReference>
<protein>
    <recommendedName>
        <fullName evidence="5">RRM domain-containing protein</fullName>
    </recommendedName>
</protein>
<dbReference type="Pfam" id="PF03403">
    <property type="entry name" value="PAF-AH_p_II"/>
    <property type="match status" value="1"/>
</dbReference>
<dbReference type="PANTHER" id="PTHR11206">
    <property type="entry name" value="MULTIDRUG RESISTANCE PROTEIN"/>
    <property type="match status" value="1"/>
</dbReference>
<feature type="compositionally biased region" description="Basic and acidic residues" evidence="3">
    <location>
        <begin position="99"/>
        <end position="108"/>
    </location>
</feature>
<comment type="caution">
    <text evidence="6">The sequence shown here is derived from an EMBL/GenBank/DDBJ whole genome shotgun (WGS) entry which is preliminary data.</text>
</comment>
<gene>
    <name evidence="6" type="ORF">PGLA1383_LOCUS48150</name>
</gene>
<keyword evidence="2" id="KW-0694">RNA-binding</keyword>
<accession>A0A813H3A5</accession>
<organism evidence="6 7">
    <name type="scientific">Polarella glacialis</name>
    <name type="common">Dinoflagellate</name>
    <dbReference type="NCBI Taxonomy" id="89957"/>
    <lineage>
        <taxon>Eukaryota</taxon>
        <taxon>Sar</taxon>
        <taxon>Alveolata</taxon>
        <taxon>Dinophyceae</taxon>
        <taxon>Suessiales</taxon>
        <taxon>Suessiaceae</taxon>
        <taxon>Polarella</taxon>
    </lineage>
</organism>
<evidence type="ECO:0000256" key="3">
    <source>
        <dbReference type="SAM" id="MobiDB-lite"/>
    </source>
</evidence>
<dbReference type="SUPFAM" id="SSF54928">
    <property type="entry name" value="RNA-binding domain, RBD"/>
    <property type="match status" value="1"/>
</dbReference>
<dbReference type="PROSITE" id="PS50102">
    <property type="entry name" value="RRM"/>
    <property type="match status" value="1"/>
</dbReference>
<feature type="transmembrane region" description="Helical" evidence="4">
    <location>
        <begin position="553"/>
        <end position="571"/>
    </location>
</feature>
<dbReference type="InterPro" id="IPR000504">
    <property type="entry name" value="RRM_dom"/>
</dbReference>
<feature type="transmembrane region" description="Helical" evidence="4">
    <location>
        <begin position="467"/>
        <end position="490"/>
    </location>
</feature>
<reference evidence="6" key="1">
    <citation type="submission" date="2021-02" db="EMBL/GenBank/DDBJ databases">
        <authorList>
            <person name="Dougan E. K."/>
            <person name="Rhodes N."/>
            <person name="Thang M."/>
            <person name="Chan C."/>
        </authorList>
    </citation>
    <scope>NUCLEOTIDE SEQUENCE</scope>
</reference>
<feature type="compositionally biased region" description="Gly residues" evidence="3">
    <location>
        <begin position="18"/>
        <end position="27"/>
    </location>
</feature>
<dbReference type="Gene3D" id="3.40.50.1820">
    <property type="entry name" value="alpha/beta hydrolase"/>
    <property type="match status" value="1"/>
</dbReference>
<feature type="transmembrane region" description="Helical" evidence="4">
    <location>
        <begin position="292"/>
        <end position="309"/>
    </location>
</feature>
<sequence length="1077" mass="116283">MDVSLDDIIQRDSRGSKGRGGSGGGGGRNRERDAPRARQRAGSNEPPRAGPAELRALDSFGGVSGSSRNMAGGGDGYGASSGRKAGGGDGYGPSRGGGGRREEGRAPRYEPYSGGGERWGDDAPSSSTIVIRNLDFGVMDSDLQGLLAEFGAEKAWIDYDSTDRSLGSGGAEFSSPSGAMRACRRFHGSVIDGQRVHMELDRGSGRKGKGLALPATLQLSIDWLRPLLFNLFVSRNLKAVLELDGVSLAVMSLNIICFATAYGFNGSIDAFAPAAFGSGSVLELWLVLYRQLLLLFGLNIVAVATLLYAEPLLLIVGQTPDLAHRTADILKMLLWAVPGDFAYDCLGRWMKAQQMHKQVAGCAVVGLLLNVAANFLLSDSEDPLRGPIVALILQNSLLPLLLWGCYLWNSNTKLVTVPWASLAKGLWLQAITGVYSAVWTCAEMWAWEAQIFEAGALGPGAVASYAILSSTYSLLIMIPAGVCVALNALLGEALGQETAESTNAEYRFDLLRTASLMATALVALYAVPMILARHAYAGLVSGGVPAVETTLEHALPIIMVMHFADAMFNVLKSSLTVHKHQQFGAVMSLVVYYGFGLPLGYWLAFSCRFGVAGLWIGRRMGLDDEPLDFSKPGPYGVGVKHLQVRGIGQANGSETTVSVFYPGDTKGRAPSSFNLTSVPALPWFLSWVRLMRWPIEVGGAVEDTEADPVPILPPTAHPAGYPVIFFHHGFPSFRLISARLVKQWASYGFVVIMADHPGRIERDHVPSEQERDPLLDTEDIYNLLAAKDPTFELFHGLLDLSKVAICGESGGALPVVSPKLELNVVKAAKLYIAMVMDPVQATKQYPDATHPPPEWGSVLVLGGMLDTDRPRNLELAAAFWQQSTVRVVLLEDAPHIAWNDAGMAFEDGFVKTLFAPLLGHRRWEIDPPCLNFRFCHIFAFRLTVAAFFEVFPTAEFTAEMSSQVLSPSGIHAAAASMEVQVPKDLADVLSSNHHGVVHAKEMDNQLVSLRVSRKVNLFVQQKGGLQQAPQAPVPDTGKAAPFQNNWARLGELRTPKAKKAVWEQQRSHMAAIISPDS</sequence>
<evidence type="ECO:0000313" key="7">
    <source>
        <dbReference type="Proteomes" id="UP000654075"/>
    </source>
</evidence>
<keyword evidence="4" id="KW-0812">Transmembrane</keyword>
<evidence type="ECO:0000256" key="1">
    <source>
        <dbReference type="ARBA" id="ARBA00010199"/>
    </source>
</evidence>
<dbReference type="SMART" id="SM00360">
    <property type="entry name" value="RRM"/>
    <property type="match status" value="1"/>
</dbReference>
<dbReference type="InterPro" id="IPR002528">
    <property type="entry name" value="MATE_fam"/>
</dbReference>
<feature type="transmembrane region" description="Helical" evidence="4">
    <location>
        <begin position="583"/>
        <end position="604"/>
    </location>
</feature>
<dbReference type="GO" id="GO:0015297">
    <property type="term" value="F:antiporter activity"/>
    <property type="evidence" value="ECO:0007669"/>
    <property type="project" value="InterPro"/>
</dbReference>
<feature type="transmembrane region" description="Helical" evidence="4">
    <location>
        <begin position="510"/>
        <end position="533"/>
    </location>
</feature>
<dbReference type="AlphaFoldDB" id="A0A813H3A5"/>
<evidence type="ECO:0000256" key="2">
    <source>
        <dbReference type="PROSITE-ProRule" id="PRU00176"/>
    </source>
</evidence>
<dbReference type="Pfam" id="PF01554">
    <property type="entry name" value="MatE"/>
    <property type="match status" value="2"/>
</dbReference>
<dbReference type="EMBL" id="CAJNNV010030327">
    <property type="protein sequence ID" value="CAE8632167.1"/>
    <property type="molecule type" value="Genomic_DNA"/>
</dbReference>
<dbReference type="Gene3D" id="3.30.70.330">
    <property type="match status" value="1"/>
</dbReference>
<comment type="similarity">
    <text evidence="1">Belongs to the multi antimicrobial extrusion (MATE) (TC 2.A.66.1) family.</text>
</comment>